<evidence type="ECO:0000313" key="1">
    <source>
        <dbReference type="EMBL" id="MFD2907216.1"/>
    </source>
</evidence>
<sequence length="209" mass="24951">MKKILFLIITLTICQLTYSQNKIILTEKDTLNAEIIENILDFEDIMFKNYILKNIAPKNKKTKIYYYQYFNNLEVAKGEISYVSTIKNLNKGIKNDSILNIKLFVKTLDLNKIKVQFFTNYENVKSKTENLSFQKYEKEPNEIDFGFEDNINTSENSQMFFRIIIGYYAGRNSNNLDLINRYITADKFKKVNHTFDEDWNYFIFEFEIE</sequence>
<dbReference type="Proteomes" id="UP001597549">
    <property type="component" value="Unassembled WGS sequence"/>
</dbReference>
<dbReference type="EMBL" id="JBHUOL010000002">
    <property type="protein sequence ID" value="MFD2907216.1"/>
    <property type="molecule type" value="Genomic_DNA"/>
</dbReference>
<gene>
    <name evidence="1" type="ORF">ACFSX9_00565</name>
</gene>
<dbReference type="RefSeq" id="WP_379803076.1">
    <property type="nucleotide sequence ID" value="NZ_JBHUOL010000002.1"/>
</dbReference>
<name>A0ABW5Z4G5_9FLAO</name>
<proteinExistence type="predicted"/>
<protein>
    <submittedName>
        <fullName evidence="1">Uncharacterized protein</fullName>
    </submittedName>
</protein>
<keyword evidence="2" id="KW-1185">Reference proteome</keyword>
<accession>A0ABW5Z4G5</accession>
<evidence type="ECO:0000313" key="2">
    <source>
        <dbReference type="Proteomes" id="UP001597549"/>
    </source>
</evidence>
<organism evidence="1 2">
    <name type="scientific">Flavobacterium ardleyense</name>
    <dbReference type="NCBI Taxonomy" id="2038737"/>
    <lineage>
        <taxon>Bacteria</taxon>
        <taxon>Pseudomonadati</taxon>
        <taxon>Bacteroidota</taxon>
        <taxon>Flavobacteriia</taxon>
        <taxon>Flavobacteriales</taxon>
        <taxon>Flavobacteriaceae</taxon>
        <taxon>Flavobacterium</taxon>
    </lineage>
</organism>
<comment type="caution">
    <text evidence="1">The sequence shown here is derived from an EMBL/GenBank/DDBJ whole genome shotgun (WGS) entry which is preliminary data.</text>
</comment>
<reference evidence="2" key="1">
    <citation type="journal article" date="2019" name="Int. J. Syst. Evol. Microbiol.">
        <title>The Global Catalogue of Microorganisms (GCM) 10K type strain sequencing project: providing services to taxonomists for standard genome sequencing and annotation.</title>
        <authorList>
            <consortium name="The Broad Institute Genomics Platform"/>
            <consortium name="The Broad Institute Genome Sequencing Center for Infectious Disease"/>
            <person name="Wu L."/>
            <person name="Ma J."/>
        </authorList>
    </citation>
    <scope>NUCLEOTIDE SEQUENCE [LARGE SCALE GENOMIC DNA]</scope>
    <source>
        <strain evidence="2">KCTC 52644</strain>
    </source>
</reference>